<dbReference type="PIRSF" id="PIRSF002070">
    <property type="entry name" value="SSB"/>
    <property type="match status" value="1"/>
</dbReference>
<dbReference type="Gene3D" id="2.40.50.140">
    <property type="entry name" value="Nucleic acid-binding proteins"/>
    <property type="match status" value="1"/>
</dbReference>
<dbReference type="GO" id="GO:0005739">
    <property type="term" value="C:mitochondrion"/>
    <property type="evidence" value="ECO:0007669"/>
    <property type="project" value="UniProtKB-SubCell"/>
</dbReference>
<evidence type="ECO:0000313" key="3">
    <source>
        <dbReference type="EMBL" id="KAK2070290.1"/>
    </source>
</evidence>
<protein>
    <recommendedName>
        <fullName evidence="2">Single-stranded DNA-binding protein</fullName>
    </recommendedName>
</protein>
<evidence type="ECO:0000256" key="2">
    <source>
        <dbReference type="PIRNR" id="PIRNR002070"/>
    </source>
</evidence>
<dbReference type="SUPFAM" id="SSF50249">
    <property type="entry name" value="Nucleic acid-binding proteins"/>
    <property type="match status" value="1"/>
</dbReference>
<dbReference type="InterPro" id="IPR012340">
    <property type="entry name" value="NA-bd_OB-fold"/>
</dbReference>
<dbReference type="GO" id="GO:0003697">
    <property type="term" value="F:single-stranded DNA binding"/>
    <property type="evidence" value="ECO:0007669"/>
    <property type="project" value="InterPro"/>
</dbReference>
<dbReference type="GO" id="GO:0006260">
    <property type="term" value="P:DNA replication"/>
    <property type="evidence" value="ECO:0007669"/>
    <property type="project" value="InterPro"/>
</dbReference>
<dbReference type="Pfam" id="PF00436">
    <property type="entry name" value="SSB"/>
    <property type="match status" value="1"/>
</dbReference>
<keyword evidence="1 2" id="KW-0238">DNA-binding</keyword>
<dbReference type="EMBL" id="JAQQPM010000003">
    <property type="protein sequence ID" value="KAK2070290.1"/>
    <property type="molecule type" value="Genomic_DNA"/>
</dbReference>
<accession>A0AAD9MCU9</accession>
<dbReference type="AlphaFoldDB" id="A0AAD9MCU9"/>
<dbReference type="PROSITE" id="PS50935">
    <property type="entry name" value="SSB"/>
    <property type="match status" value="1"/>
</dbReference>
<sequence>MFTYLRILARPATATGRAFSTTSARPIARMTIVGHLGIASNSGNVENRRTSWFTVNAFETEGPRRDFLLGLEKGSMIMVEGDVSVLKHEDEEGTKTSFNIIQRRLEILRRPRKPDAADAVDGQSHEEQQ</sequence>
<gene>
    <name evidence="3" type="ORF">P8C59_004797</name>
</gene>
<evidence type="ECO:0000313" key="4">
    <source>
        <dbReference type="Proteomes" id="UP001217918"/>
    </source>
</evidence>
<reference evidence="3" key="1">
    <citation type="journal article" date="2023" name="Mol. Plant Microbe Interact.">
        <title>Elucidating the Obligate Nature and Biological Capacity of an Invasive Fungal Corn Pathogen.</title>
        <authorList>
            <person name="MacCready J.S."/>
            <person name="Roggenkamp E.M."/>
            <person name="Gdanetz K."/>
            <person name="Chilvers M.I."/>
        </authorList>
    </citation>
    <scope>NUCLEOTIDE SEQUENCE</scope>
    <source>
        <strain evidence="3">PM02</strain>
    </source>
</reference>
<keyword evidence="2" id="KW-0496">Mitochondrion</keyword>
<proteinExistence type="predicted"/>
<dbReference type="Proteomes" id="UP001217918">
    <property type="component" value="Unassembled WGS sequence"/>
</dbReference>
<comment type="subcellular location">
    <subcellularLocation>
        <location evidence="2">Mitochondrion</location>
    </subcellularLocation>
</comment>
<dbReference type="InterPro" id="IPR011344">
    <property type="entry name" value="ssDNA-bd"/>
</dbReference>
<evidence type="ECO:0000256" key="1">
    <source>
        <dbReference type="ARBA" id="ARBA00023125"/>
    </source>
</evidence>
<comment type="caution">
    <text evidence="3">The sequence shown here is derived from an EMBL/GenBank/DDBJ whole genome shotgun (WGS) entry which is preliminary data.</text>
</comment>
<keyword evidence="4" id="KW-1185">Reference proteome</keyword>
<name>A0AAD9MCU9_9PEZI</name>
<dbReference type="InterPro" id="IPR000424">
    <property type="entry name" value="Primosome_PriB/ssb"/>
</dbReference>
<organism evidence="3 4">
    <name type="scientific">Phyllachora maydis</name>
    <dbReference type="NCBI Taxonomy" id="1825666"/>
    <lineage>
        <taxon>Eukaryota</taxon>
        <taxon>Fungi</taxon>
        <taxon>Dikarya</taxon>
        <taxon>Ascomycota</taxon>
        <taxon>Pezizomycotina</taxon>
        <taxon>Sordariomycetes</taxon>
        <taxon>Sordariomycetidae</taxon>
        <taxon>Phyllachorales</taxon>
        <taxon>Phyllachoraceae</taxon>
        <taxon>Phyllachora</taxon>
    </lineage>
</organism>